<protein>
    <submittedName>
        <fullName evidence="2">Helix-turn-helix transcriptional regulator</fullName>
    </submittedName>
</protein>
<evidence type="ECO:0000313" key="2">
    <source>
        <dbReference type="EMBL" id="QPC44987.1"/>
    </source>
</evidence>
<sequence>MTVQSRDRKGFTDRLRVLLEDRSARSFAIEAGIAPTTFAKVVKRESDPTRTTLAAIADAADVSLDWLVCGRGAMRRSDAATANQQSRHVTVEILEECIRLVDEWLARNERQMPADKKAQVVSMLYDMVAENAASGQHRVDPRRVEKLLRLVA</sequence>
<organism evidence="2 3">
    <name type="scientific">Kaustia mangrovi</name>
    <dbReference type="NCBI Taxonomy" id="2593653"/>
    <lineage>
        <taxon>Bacteria</taxon>
        <taxon>Pseudomonadati</taxon>
        <taxon>Pseudomonadota</taxon>
        <taxon>Alphaproteobacteria</taxon>
        <taxon>Hyphomicrobiales</taxon>
        <taxon>Parvibaculaceae</taxon>
        <taxon>Kaustia</taxon>
    </lineage>
</organism>
<dbReference type="KEGG" id="kmn:HW532_21185"/>
<keyword evidence="3" id="KW-1185">Reference proteome</keyword>
<dbReference type="Pfam" id="PF07022">
    <property type="entry name" value="Phage_CI_repr"/>
    <property type="match status" value="1"/>
</dbReference>
<dbReference type="GO" id="GO:0003677">
    <property type="term" value="F:DNA binding"/>
    <property type="evidence" value="ECO:0007669"/>
    <property type="project" value="InterPro"/>
</dbReference>
<dbReference type="SUPFAM" id="SSF47413">
    <property type="entry name" value="lambda repressor-like DNA-binding domains"/>
    <property type="match status" value="1"/>
</dbReference>
<dbReference type="SMART" id="SM00530">
    <property type="entry name" value="HTH_XRE"/>
    <property type="match status" value="1"/>
</dbReference>
<dbReference type="InterPro" id="IPR010982">
    <property type="entry name" value="Lambda_DNA-bd_dom_sf"/>
</dbReference>
<dbReference type="InterPro" id="IPR001387">
    <property type="entry name" value="Cro/C1-type_HTH"/>
</dbReference>
<evidence type="ECO:0000313" key="3">
    <source>
        <dbReference type="Proteomes" id="UP000593594"/>
    </source>
</evidence>
<dbReference type="CDD" id="cd00093">
    <property type="entry name" value="HTH_XRE"/>
    <property type="match status" value="1"/>
</dbReference>
<evidence type="ECO:0000259" key="1">
    <source>
        <dbReference type="PROSITE" id="PS50943"/>
    </source>
</evidence>
<dbReference type="AlphaFoldDB" id="A0A7S8C7V1"/>
<dbReference type="EMBL" id="CP058214">
    <property type="protein sequence ID" value="QPC44987.1"/>
    <property type="molecule type" value="Genomic_DNA"/>
</dbReference>
<name>A0A7S8C7V1_9HYPH</name>
<proteinExistence type="predicted"/>
<dbReference type="RefSeq" id="WP_213162362.1">
    <property type="nucleotide sequence ID" value="NZ_CP058214.1"/>
</dbReference>
<dbReference type="Proteomes" id="UP000593594">
    <property type="component" value="Chromosome"/>
</dbReference>
<accession>A0A7S8C7V1</accession>
<dbReference type="GO" id="GO:0045892">
    <property type="term" value="P:negative regulation of DNA-templated transcription"/>
    <property type="evidence" value="ECO:0007669"/>
    <property type="project" value="InterPro"/>
</dbReference>
<gene>
    <name evidence="2" type="ORF">HW532_21185</name>
</gene>
<dbReference type="PROSITE" id="PS50943">
    <property type="entry name" value="HTH_CROC1"/>
    <property type="match status" value="1"/>
</dbReference>
<dbReference type="Gene3D" id="1.10.260.40">
    <property type="entry name" value="lambda repressor-like DNA-binding domains"/>
    <property type="match status" value="1"/>
</dbReference>
<reference evidence="2 3" key="1">
    <citation type="submission" date="2020-06" db="EMBL/GenBank/DDBJ databases">
        <title>Genome sequence of 2 isolates from Red Sea Mangroves.</title>
        <authorList>
            <person name="Sefrji F."/>
            <person name="Michoud G."/>
            <person name="Merlino G."/>
            <person name="Daffonchio D."/>
        </authorList>
    </citation>
    <scope>NUCLEOTIDE SEQUENCE [LARGE SCALE GENOMIC DNA]</scope>
    <source>
        <strain evidence="2 3">R1DC25</strain>
    </source>
</reference>
<dbReference type="InterPro" id="IPR010744">
    <property type="entry name" value="Phage_CI_N"/>
</dbReference>
<feature type="domain" description="HTH cro/C1-type" evidence="1">
    <location>
        <begin position="27"/>
        <end position="67"/>
    </location>
</feature>